<dbReference type="GO" id="GO:0016787">
    <property type="term" value="F:hydrolase activity"/>
    <property type="evidence" value="ECO:0007669"/>
    <property type="project" value="UniProtKB-KW"/>
</dbReference>
<dbReference type="HOGENOM" id="CLU_020336_7_0_1"/>
<feature type="domain" description="AB hydrolase-1" evidence="3">
    <location>
        <begin position="33"/>
        <end position="311"/>
    </location>
</feature>
<evidence type="ECO:0000313" key="5">
    <source>
        <dbReference type="Proteomes" id="UP000054321"/>
    </source>
</evidence>
<sequence>MAALVSRHTVSRQFEYSYIHVRPRDPSNQRYALFLHGWPSSAHEWHHQIKHFSELGFGVIAPDCLGYGGTSCPAEVEHYRMKAIAQDIIDILDHENIGQVHGIGHDFGCYLLGRLGVYFPERFVTFSFLGLSYRPPGAFFDVDAVNKMTADRFGYSFFGYMKWFNEAPDVGKLLDKHHESIESLIYAADPELWKTHLGPVGALEEWLKSGSRTKVAAYLTESDRSIRAKAFANDSGYGPTLNWYKAHLRNINYPDEKDIPEEKKILHQPILLITFARDFIGIPEMQAPAMAGYAPNLIVKMLDTAHWVQLEVPDEVNALLQSHILSV</sequence>
<evidence type="ECO:0000313" key="4">
    <source>
        <dbReference type="EMBL" id="KIM98434.1"/>
    </source>
</evidence>
<evidence type="ECO:0000259" key="3">
    <source>
        <dbReference type="Pfam" id="PF00561"/>
    </source>
</evidence>
<reference evidence="5" key="2">
    <citation type="submission" date="2015-01" db="EMBL/GenBank/DDBJ databases">
        <title>Evolutionary Origins and Diversification of the Mycorrhizal Mutualists.</title>
        <authorList>
            <consortium name="DOE Joint Genome Institute"/>
            <consortium name="Mycorrhizal Genomics Consortium"/>
            <person name="Kohler A."/>
            <person name="Kuo A."/>
            <person name="Nagy L.G."/>
            <person name="Floudas D."/>
            <person name="Copeland A."/>
            <person name="Barry K.W."/>
            <person name="Cichocki N."/>
            <person name="Veneault-Fourrey C."/>
            <person name="LaButti K."/>
            <person name="Lindquist E.A."/>
            <person name="Lipzen A."/>
            <person name="Lundell T."/>
            <person name="Morin E."/>
            <person name="Murat C."/>
            <person name="Riley R."/>
            <person name="Ohm R."/>
            <person name="Sun H."/>
            <person name="Tunlid A."/>
            <person name="Henrissat B."/>
            <person name="Grigoriev I.V."/>
            <person name="Hibbett D.S."/>
            <person name="Martin F."/>
        </authorList>
    </citation>
    <scope>NUCLEOTIDE SEQUENCE [LARGE SCALE GENOMIC DNA]</scope>
    <source>
        <strain evidence="5">Zn</strain>
    </source>
</reference>
<dbReference type="InterPro" id="IPR029058">
    <property type="entry name" value="AB_hydrolase_fold"/>
</dbReference>
<evidence type="ECO:0000256" key="2">
    <source>
        <dbReference type="ARBA" id="ARBA00038334"/>
    </source>
</evidence>
<dbReference type="SUPFAM" id="SSF53474">
    <property type="entry name" value="alpha/beta-Hydrolases"/>
    <property type="match status" value="1"/>
</dbReference>
<protein>
    <recommendedName>
        <fullName evidence="3">AB hydrolase-1 domain-containing protein</fullName>
    </recommendedName>
</protein>
<organism evidence="4 5">
    <name type="scientific">Oidiodendron maius (strain Zn)</name>
    <dbReference type="NCBI Taxonomy" id="913774"/>
    <lineage>
        <taxon>Eukaryota</taxon>
        <taxon>Fungi</taxon>
        <taxon>Dikarya</taxon>
        <taxon>Ascomycota</taxon>
        <taxon>Pezizomycotina</taxon>
        <taxon>Leotiomycetes</taxon>
        <taxon>Leotiomycetes incertae sedis</taxon>
        <taxon>Myxotrichaceae</taxon>
        <taxon>Oidiodendron</taxon>
    </lineage>
</organism>
<accession>A0A0C3H4Z1</accession>
<dbReference type="InterPro" id="IPR000639">
    <property type="entry name" value="Epox_hydrolase-like"/>
</dbReference>
<dbReference type="EMBL" id="KN832880">
    <property type="protein sequence ID" value="KIM98434.1"/>
    <property type="molecule type" value="Genomic_DNA"/>
</dbReference>
<dbReference type="STRING" id="913774.A0A0C3H4Z1"/>
<dbReference type="PANTHER" id="PTHR43329">
    <property type="entry name" value="EPOXIDE HYDROLASE"/>
    <property type="match status" value="1"/>
</dbReference>
<reference evidence="4 5" key="1">
    <citation type="submission" date="2014-04" db="EMBL/GenBank/DDBJ databases">
        <authorList>
            <consortium name="DOE Joint Genome Institute"/>
            <person name="Kuo A."/>
            <person name="Martino E."/>
            <person name="Perotto S."/>
            <person name="Kohler A."/>
            <person name="Nagy L.G."/>
            <person name="Floudas D."/>
            <person name="Copeland A."/>
            <person name="Barry K.W."/>
            <person name="Cichocki N."/>
            <person name="Veneault-Fourrey C."/>
            <person name="LaButti K."/>
            <person name="Lindquist E.A."/>
            <person name="Lipzen A."/>
            <person name="Lundell T."/>
            <person name="Morin E."/>
            <person name="Murat C."/>
            <person name="Sun H."/>
            <person name="Tunlid A."/>
            <person name="Henrissat B."/>
            <person name="Grigoriev I.V."/>
            <person name="Hibbett D.S."/>
            <person name="Martin F."/>
            <person name="Nordberg H.P."/>
            <person name="Cantor M.N."/>
            <person name="Hua S.X."/>
        </authorList>
    </citation>
    <scope>NUCLEOTIDE SEQUENCE [LARGE SCALE GENOMIC DNA]</scope>
    <source>
        <strain evidence="4 5">Zn</strain>
    </source>
</reference>
<dbReference type="InterPro" id="IPR000073">
    <property type="entry name" value="AB_hydrolase_1"/>
</dbReference>
<keyword evidence="1" id="KW-0378">Hydrolase</keyword>
<comment type="similarity">
    <text evidence="2">Belongs to the AB hydrolase superfamily. Epoxide hydrolase family.</text>
</comment>
<keyword evidence="5" id="KW-1185">Reference proteome</keyword>
<dbReference type="Pfam" id="PF00561">
    <property type="entry name" value="Abhydrolase_1"/>
    <property type="match status" value="1"/>
</dbReference>
<proteinExistence type="inferred from homology"/>
<dbReference type="Gene3D" id="3.40.50.1820">
    <property type="entry name" value="alpha/beta hydrolase"/>
    <property type="match status" value="1"/>
</dbReference>
<dbReference type="InParanoid" id="A0A0C3H4Z1"/>
<dbReference type="PRINTS" id="PR00412">
    <property type="entry name" value="EPOXHYDRLASE"/>
</dbReference>
<dbReference type="AlphaFoldDB" id="A0A0C3H4Z1"/>
<name>A0A0C3H4Z1_OIDMZ</name>
<evidence type="ECO:0000256" key="1">
    <source>
        <dbReference type="ARBA" id="ARBA00022801"/>
    </source>
</evidence>
<dbReference type="Proteomes" id="UP000054321">
    <property type="component" value="Unassembled WGS sequence"/>
</dbReference>
<gene>
    <name evidence="4" type="ORF">OIDMADRAFT_105065</name>
</gene>
<dbReference type="OrthoDB" id="284184at2759"/>